<feature type="compositionally biased region" description="Basic residues" evidence="1">
    <location>
        <begin position="1"/>
        <end position="11"/>
    </location>
</feature>
<keyword evidence="3" id="KW-1185">Reference proteome</keyword>
<dbReference type="EMBL" id="JAAAIL010000157">
    <property type="protein sequence ID" value="KAG0278969.1"/>
    <property type="molecule type" value="Genomic_DNA"/>
</dbReference>
<protein>
    <submittedName>
        <fullName evidence="2">Uncharacterized protein</fullName>
    </submittedName>
</protein>
<gene>
    <name evidence="2" type="ORF">BGZ95_002655</name>
</gene>
<name>A0AAD4HAK1_9FUNG</name>
<comment type="caution">
    <text evidence="2">The sequence shown here is derived from an EMBL/GenBank/DDBJ whole genome shotgun (WGS) entry which is preliminary data.</text>
</comment>
<proteinExistence type="predicted"/>
<evidence type="ECO:0000313" key="3">
    <source>
        <dbReference type="Proteomes" id="UP001194580"/>
    </source>
</evidence>
<evidence type="ECO:0000313" key="2">
    <source>
        <dbReference type="EMBL" id="KAG0278969.1"/>
    </source>
</evidence>
<feature type="compositionally biased region" description="Low complexity" evidence="1">
    <location>
        <begin position="36"/>
        <end position="48"/>
    </location>
</feature>
<feature type="region of interest" description="Disordered" evidence="1">
    <location>
        <begin position="1"/>
        <end position="48"/>
    </location>
</feature>
<dbReference type="AlphaFoldDB" id="A0AAD4HAK1"/>
<accession>A0AAD4HAK1</accession>
<organism evidence="2 3">
    <name type="scientific">Linnemannia exigua</name>
    <dbReference type="NCBI Taxonomy" id="604196"/>
    <lineage>
        <taxon>Eukaryota</taxon>
        <taxon>Fungi</taxon>
        <taxon>Fungi incertae sedis</taxon>
        <taxon>Mucoromycota</taxon>
        <taxon>Mortierellomycotina</taxon>
        <taxon>Mortierellomycetes</taxon>
        <taxon>Mortierellales</taxon>
        <taxon>Mortierellaceae</taxon>
        <taxon>Linnemannia</taxon>
    </lineage>
</organism>
<dbReference type="Proteomes" id="UP001194580">
    <property type="component" value="Unassembled WGS sequence"/>
</dbReference>
<sequence length="79" mass="8341">MSKKAKGKGKAKWSPGPTDVEAGGEDENLDTTSDGVAPTSPTSTATTTETVIKVTKKVMGNCPGCQRKIRNTSLQQLYL</sequence>
<reference evidence="2" key="1">
    <citation type="journal article" date="2020" name="Fungal Divers.">
        <title>Resolving the Mortierellaceae phylogeny through synthesis of multi-gene phylogenetics and phylogenomics.</title>
        <authorList>
            <person name="Vandepol N."/>
            <person name="Liber J."/>
            <person name="Desiro A."/>
            <person name="Na H."/>
            <person name="Kennedy M."/>
            <person name="Barry K."/>
            <person name="Grigoriev I.V."/>
            <person name="Miller A.N."/>
            <person name="O'Donnell K."/>
            <person name="Stajich J.E."/>
            <person name="Bonito G."/>
        </authorList>
    </citation>
    <scope>NUCLEOTIDE SEQUENCE</scope>
    <source>
        <strain evidence="2">NRRL 28262</strain>
    </source>
</reference>
<evidence type="ECO:0000256" key="1">
    <source>
        <dbReference type="SAM" id="MobiDB-lite"/>
    </source>
</evidence>